<sequence length="51" mass="5724">MDELPVIRAKVIFLTVTSRACMSLLANSRSSSFVICSWWPRKTSTTSTSAW</sequence>
<proteinExistence type="predicted"/>
<reference evidence="1" key="2">
    <citation type="journal article" date="2015" name="Fish Shellfish Immunol.">
        <title>Early steps in the European eel (Anguilla anguilla)-Vibrio vulnificus interaction in the gills: Role of the RtxA13 toxin.</title>
        <authorList>
            <person name="Callol A."/>
            <person name="Pajuelo D."/>
            <person name="Ebbesson L."/>
            <person name="Teles M."/>
            <person name="MacKenzie S."/>
            <person name="Amaro C."/>
        </authorList>
    </citation>
    <scope>NUCLEOTIDE SEQUENCE</scope>
</reference>
<dbReference type="AlphaFoldDB" id="A0A0E9T5T8"/>
<organism evidence="1">
    <name type="scientific">Anguilla anguilla</name>
    <name type="common">European freshwater eel</name>
    <name type="synonym">Muraena anguilla</name>
    <dbReference type="NCBI Taxonomy" id="7936"/>
    <lineage>
        <taxon>Eukaryota</taxon>
        <taxon>Metazoa</taxon>
        <taxon>Chordata</taxon>
        <taxon>Craniata</taxon>
        <taxon>Vertebrata</taxon>
        <taxon>Euteleostomi</taxon>
        <taxon>Actinopterygii</taxon>
        <taxon>Neopterygii</taxon>
        <taxon>Teleostei</taxon>
        <taxon>Anguilliformes</taxon>
        <taxon>Anguillidae</taxon>
        <taxon>Anguilla</taxon>
    </lineage>
</organism>
<accession>A0A0E9T5T8</accession>
<reference evidence="1" key="1">
    <citation type="submission" date="2014-11" db="EMBL/GenBank/DDBJ databases">
        <authorList>
            <person name="Amaro Gonzalez C."/>
        </authorList>
    </citation>
    <scope>NUCLEOTIDE SEQUENCE</scope>
</reference>
<evidence type="ECO:0000313" key="1">
    <source>
        <dbReference type="EMBL" id="JAH48320.1"/>
    </source>
</evidence>
<dbReference type="EMBL" id="GBXM01060257">
    <property type="protein sequence ID" value="JAH48320.1"/>
    <property type="molecule type" value="Transcribed_RNA"/>
</dbReference>
<name>A0A0E9T5T8_ANGAN</name>
<protein>
    <submittedName>
        <fullName evidence="1">Uncharacterized protein</fullName>
    </submittedName>
</protein>